<organism evidence="2 3">
    <name type="scientific">Rubripirellula amarantea</name>
    <dbReference type="NCBI Taxonomy" id="2527999"/>
    <lineage>
        <taxon>Bacteria</taxon>
        <taxon>Pseudomonadati</taxon>
        <taxon>Planctomycetota</taxon>
        <taxon>Planctomycetia</taxon>
        <taxon>Pirellulales</taxon>
        <taxon>Pirellulaceae</taxon>
        <taxon>Rubripirellula</taxon>
    </lineage>
</organism>
<accession>A0A5C5W9Z7</accession>
<feature type="transmembrane region" description="Helical" evidence="1">
    <location>
        <begin position="118"/>
        <end position="138"/>
    </location>
</feature>
<dbReference type="AlphaFoldDB" id="A0A5C5W9Z7"/>
<comment type="caution">
    <text evidence="2">The sequence shown here is derived from an EMBL/GenBank/DDBJ whole genome shotgun (WGS) entry which is preliminary data.</text>
</comment>
<evidence type="ECO:0000256" key="1">
    <source>
        <dbReference type="SAM" id="Phobius"/>
    </source>
</evidence>
<dbReference type="EMBL" id="SJPI01000008">
    <property type="protein sequence ID" value="TWT47113.1"/>
    <property type="molecule type" value="Genomic_DNA"/>
</dbReference>
<dbReference type="Proteomes" id="UP000316598">
    <property type="component" value="Unassembled WGS sequence"/>
</dbReference>
<gene>
    <name evidence="2" type="ORF">Pla22_52560</name>
</gene>
<feature type="transmembrane region" description="Helical" evidence="1">
    <location>
        <begin position="86"/>
        <end position="106"/>
    </location>
</feature>
<sequence length="159" mass="17490">MLDCVVVLPLQMALKTAITMGCTRSGRVSIVRFALPNLYPPGEPYRYRNHNVCIVISDGNPYQSGSDIGQPLDVETPAWRRTLGSLLRISGAIVIAIPVVAFAFDLPDANINDYLNDLPAIITALCCYLGFGALMIYLGNKLSAPRRRLRRAQNDLGQR</sequence>
<keyword evidence="1" id="KW-0812">Transmembrane</keyword>
<name>A0A5C5W9Z7_9BACT</name>
<keyword evidence="1" id="KW-1133">Transmembrane helix</keyword>
<evidence type="ECO:0000313" key="2">
    <source>
        <dbReference type="EMBL" id="TWT47113.1"/>
    </source>
</evidence>
<reference evidence="2 3" key="1">
    <citation type="submission" date="2019-02" db="EMBL/GenBank/DDBJ databases">
        <title>Deep-cultivation of Planctomycetes and their phenomic and genomic characterization uncovers novel biology.</title>
        <authorList>
            <person name="Wiegand S."/>
            <person name="Jogler M."/>
            <person name="Boedeker C."/>
            <person name="Pinto D."/>
            <person name="Vollmers J."/>
            <person name="Rivas-Marin E."/>
            <person name="Kohn T."/>
            <person name="Peeters S.H."/>
            <person name="Heuer A."/>
            <person name="Rast P."/>
            <person name="Oberbeckmann S."/>
            <person name="Bunk B."/>
            <person name="Jeske O."/>
            <person name="Meyerdierks A."/>
            <person name="Storesund J.E."/>
            <person name="Kallscheuer N."/>
            <person name="Luecker S."/>
            <person name="Lage O.M."/>
            <person name="Pohl T."/>
            <person name="Merkel B.J."/>
            <person name="Hornburger P."/>
            <person name="Mueller R.-W."/>
            <person name="Bruemmer F."/>
            <person name="Labrenz M."/>
            <person name="Spormann A.M."/>
            <person name="Op Den Camp H."/>
            <person name="Overmann J."/>
            <person name="Amann R."/>
            <person name="Jetten M.S.M."/>
            <person name="Mascher T."/>
            <person name="Medema M.H."/>
            <person name="Devos D.P."/>
            <person name="Kaster A.-K."/>
            <person name="Ovreas L."/>
            <person name="Rohde M."/>
            <person name="Galperin M.Y."/>
            <person name="Jogler C."/>
        </authorList>
    </citation>
    <scope>NUCLEOTIDE SEQUENCE [LARGE SCALE GENOMIC DNA]</scope>
    <source>
        <strain evidence="2 3">Pla22</strain>
    </source>
</reference>
<keyword evidence="1" id="KW-0472">Membrane</keyword>
<evidence type="ECO:0000313" key="3">
    <source>
        <dbReference type="Proteomes" id="UP000316598"/>
    </source>
</evidence>
<proteinExistence type="predicted"/>
<keyword evidence="3" id="KW-1185">Reference proteome</keyword>
<protein>
    <submittedName>
        <fullName evidence="2">Uncharacterized protein</fullName>
    </submittedName>
</protein>